<dbReference type="EMBL" id="BPEY01000034">
    <property type="protein sequence ID" value="GIU46213.1"/>
    <property type="molecule type" value="Genomic_DNA"/>
</dbReference>
<gene>
    <name evidence="1" type="ORF">TUM4438_21480</name>
</gene>
<name>A0ABQ4PFK9_9GAMM</name>
<proteinExistence type="predicted"/>
<evidence type="ECO:0000313" key="2">
    <source>
        <dbReference type="Proteomes" id="UP000887104"/>
    </source>
</evidence>
<protein>
    <submittedName>
        <fullName evidence="1">Uncharacterized protein</fullName>
    </submittedName>
</protein>
<reference evidence="1" key="1">
    <citation type="submission" date="2021-05" db="EMBL/GenBank/DDBJ databases">
        <title>Molecular characterization for Shewanella algae harboring chromosomal blaOXA-55-like strains isolated from clinical and environment sample.</title>
        <authorList>
            <person name="Ohama Y."/>
            <person name="Aoki K."/>
            <person name="Harada S."/>
            <person name="Moriya K."/>
            <person name="Ishii Y."/>
            <person name="Tateda K."/>
        </authorList>
    </citation>
    <scope>NUCLEOTIDE SEQUENCE</scope>
    <source>
        <strain evidence="1">JCM 11563</strain>
    </source>
</reference>
<comment type="caution">
    <text evidence="1">The sequence shown here is derived from an EMBL/GenBank/DDBJ whole genome shotgun (WGS) entry which is preliminary data.</text>
</comment>
<dbReference type="Proteomes" id="UP000887104">
    <property type="component" value="Unassembled WGS sequence"/>
</dbReference>
<keyword evidence="2" id="KW-1185">Reference proteome</keyword>
<evidence type="ECO:0000313" key="1">
    <source>
        <dbReference type="EMBL" id="GIU46213.1"/>
    </source>
</evidence>
<accession>A0ABQ4PFK9</accession>
<organism evidence="1 2">
    <name type="scientific">Shewanella sairae</name>
    <dbReference type="NCBI Taxonomy" id="190310"/>
    <lineage>
        <taxon>Bacteria</taxon>
        <taxon>Pseudomonadati</taxon>
        <taxon>Pseudomonadota</taxon>
        <taxon>Gammaproteobacteria</taxon>
        <taxon>Alteromonadales</taxon>
        <taxon>Shewanellaceae</taxon>
        <taxon>Shewanella</taxon>
    </lineage>
</organism>
<sequence length="54" mass="5817">MSYQVTIVLFTSTLAAASIQAKEAGHLSKEVTGVAGLVPEQDLYSLKVFDNNFI</sequence>